<protein>
    <recommendedName>
        <fullName evidence="3">Cupin</fullName>
    </recommendedName>
</protein>
<gene>
    <name evidence="1" type="ORF">JQ615_33665</name>
</gene>
<dbReference type="EMBL" id="JAFCJH010000052">
    <property type="protein sequence ID" value="MBR0800328.1"/>
    <property type="molecule type" value="Genomic_DNA"/>
</dbReference>
<name>A0ABS5FU16_9BRAD</name>
<dbReference type="SUPFAM" id="SSF51182">
    <property type="entry name" value="RmlC-like cupins"/>
    <property type="match status" value="1"/>
</dbReference>
<dbReference type="InterPro" id="IPR011051">
    <property type="entry name" value="RmlC_Cupin_sf"/>
</dbReference>
<comment type="caution">
    <text evidence="1">The sequence shown here is derived from an EMBL/GenBank/DDBJ whole genome shotgun (WGS) entry which is preliminary data.</text>
</comment>
<sequence length="136" mass="15556">MTTNVIEKTTLAWPNSIREEFEKNQLNGRVGTRLLSETNRVRVWEIRLAPGERIGFHRHVLDYFWTAVTPGRARSHMEDGSVVEAVYAVGDTRHFSYGAGEYKIHDLENIGDADLWFTTVEFLDSANEPLKVYAEA</sequence>
<organism evidence="1 2">
    <name type="scientific">Bradyrhizobium jicamae</name>
    <dbReference type="NCBI Taxonomy" id="280332"/>
    <lineage>
        <taxon>Bacteria</taxon>
        <taxon>Pseudomonadati</taxon>
        <taxon>Pseudomonadota</taxon>
        <taxon>Alphaproteobacteria</taxon>
        <taxon>Hyphomicrobiales</taxon>
        <taxon>Nitrobacteraceae</taxon>
        <taxon>Bradyrhizobium</taxon>
    </lineage>
</organism>
<evidence type="ECO:0000313" key="2">
    <source>
        <dbReference type="Proteomes" id="UP001315278"/>
    </source>
</evidence>
<dbReference type="Proteomes" id="UP001315278">
    <property type="component" value="Unassembled WGS sequence"/>
</dbReference>
<evidence type="ECO:0000313" key="1">
    <source>
        <dbReference type="EMBL" id="MBR0800328.1"/>
    </source>
</evidence>
<dbReference type="RefSeq" id="WP_212494756.1">
    <property type="nucleotide sequence ID" value="NZ_JAFCJH010000052.1"/>
</dbReference>
<accession>A0ABS5FU16</accession>
<dbReference type="Gene3D" id="2.60.120.10">
    <property type="entry name" value="Jelly Rolls"/>
    <property type="match status" value="1"/>
</dbReference>
<reference evidence="2" key="1">
    <citation type="journal article" date="2021" name="ISME J.">
        <title>Evolutionary origin and ecological implication of a unique nif island in free-living Bradyrhizobium lineages.</title>
        <authorList>
            <person name="Tao J."/>
        </authorList>
    </citation>
    <scope>NUCLEOTIDE SEQUENCE [LARGE SCALE GENOMIC DNA]</scope>
    <source>
        <strain evidence="2">SZCCT0434</strain>
    </source>
</reference>
<keyword evidence="2" id="KW-1185">Reference proteome</keyword>
<evidence type="ECO:0008006" key="3">
    <source>
        <dbReference type="Google" id="ProtNLM"/>
    </source>
</evidence>
<dbReference type="InterPro" id="IPR014710">
    <property type="entry name" value="RmlC-like_jellyroll"/>
</dbReference>
<proteinExistence type="predicted"/>